<dbReference type="InterPro" id="IPR005467">
    <property type="entry name" value="His_kinase_dom"/>
</dbReference>
<dbReference type="InterPro" id="IPR001789">
    <property type="entry name" value="Sig_transdc_resp-reg_receiver"/>
</dbReference>
<dbReference type="InterPro" id="IPR011006">
    <property type="entry name" value="CheY-like_superfamily"/>
</dbReference>
<dbReference type="Pfam" id="PF00512">
    <property type="entry name" value="HisKA"/>
    <property type="match status" value="1"/>
</dbReference>
<accession>A0A4R6H5B7</accession>
<name>A0A4R6H5B7_9BACT</name>
<dbReference type="Pfam" id="PF02518">
    <property type="entry name" value="HATPase_c"/>
    <property type="match status" value="1"/>
</dbReference>
<keyword evidence="8" id="KW-0418">Kinase</keyword>
<dbReference type="GO" id="GO:0000155">
    <property type="term" value="F:phosphorelay sensor kinase activity"/>
    <property type="evidence" value="ECO:0007669"/>
    <property type="project" value="InterPro"/>
</dbReference>
<dbReference type="Gene3D" id="1.10.287.130">
    <property type="match status" value="1"/>
</dbReference>
<dbReference type="PANTHER" id="PTHR43547:SF2">
    <property type="entry name" value="HYBRID SIGNAL TRANSDUCTION HISTIDINE KINASE C"/>
    <property type="match status" value="1"/>
</dbReference>
<dbReference type="InterPro" id="IPR036890">
    <property type="entry name" value="HATPase_C_sf"/>
</dbReference>
<protein>
    <recommendedName>
        <fullName evidence="2">histidine kinase</fullName>
        <ecNumber evidence="2">2.7.13.3</ecNumber>
    </recommendedName>
</protein>
<dbReference type="InterPro" id="IPR036097">
    <property type="entry name" value="HisK_dim/P_sf"/>
</dbReference>
<keyword evidence="5" id="KW-0175">Coiled coil</keyword>
<dbReference type="RefSeq" id="WP_133464689.1">
    <property type="nucleotide sequence ID" value="NZ_SNWI01000003.1"/>
</dbReference>
<dbReference type="SMART" id="SM00388">
    <property type="entry name" value="HisKA"/>
    <property type="match status" value="1"/>
</dbReference>
<sequence length="398" mass="45145">MKNRSTSSRQDLFKVLAVDDNHENIKVIGSILRKANYQVGFAFNGKQALDLLKESTDYDLILLDVNMPVMNGYEACRQIRKREGFGDIPVIFLTALNEVDNIVKGFEVGGQDYVGKPFNSSELLARVKTHIDLKTSREELKKLNAGLESLVEERTSELQQANDDLEAANRELELLDEAKADFLGIISHEINTPLNGIIGFTNILKEELKHAEFYEMIDFLDMSAKRLEKFAKFSLLITELRTNRKILRYADCQIADLLDIIAQRFRFMMEEKKIAVSVHSTIESAWVDPNLFEKSIECVLDNAIRYSPTKGEVFLKAYSEGAWSVVEVTDRGRGFEPEILKDPFRLFSYGKDFLDEQKGLSLALVNLILKAHKGSVKIANSEDGGAVVRLYFPSKKEE</sequence>
<dbReference type="EMBL" id="SNWI01000003">
    <property type="protein sequence ID" value="TDO03340.1"/>
    <property type="molecule type" value="Genomic_DNA"/>
</dbReference>
<feature type="domain" description="Histidine kinase" evidence="6">
    <location>
        <begin position="185"/>
        <end position="396"/>
    </location>
</feature>
<organism evidence="8 9">
    <name type="scientific">Sunxiuqinia elliptica</name>
    <dbReference type="NCBI Taxonomy" id="655355"/>
    <lineage>
        <taxon>Bacteria</taxon>
        <taxon>Pseudomonadati</taxon>
        <taxon>Bacteroidota</taxon>
        <taxon>Bacteroidia</taxon>
        <taxon>Marinilabiliales</taxon>
        <taxon>Prolixibacteraceae</taxon>
        <taxon>Sunxiuqinia</taxon>
    </lineage>
</organism>
<dbReference type="SUPFAM" id="SSF47384">
    <property type="entry name" value="Homodimeric domain of signal transducing histidine kinase"/>
    <property type="match status" value="1"/>
</dbReference>
<evidence type="ECO:0000256" key="1">
    <source>
        <dbReference type="ARBA" id="ARBA00000085"/>
    </source>
</evidence>
<evidence type="ECO:0000256" key="4">
    <source>
        <dbReference type="PROSITE-ProRule" id="PRU00169"/>
    </source>
</evidence>
<dbReference type="SUPFAM" id="SSF52172">
    <property type="entry name" value="CheY-like"/>
    <property type="match status" value="1"/>
</dbReference>
<dbReference type="InterPro" id="IPR003594">
    <property type="entry name" value="HATPase_dom"/>
</dbReference>
<dbReference type="PROSITE" id="PS50109">
    <property type="entry name" value="HIS_KIN"/>
    <property type="match status" value="1"/>
</dbReference>
<dbReference type="Pfam" id="PF00072">
    <property type="entry name" value="Response_reg"/>
    <property type="match status" value="1"/>
</dbReference>
<dbReference type="InterPro" id="IPR003661">
    <property type="entry name" value="HisK_dim/P_dom"/>
</dbReference>
<evidence type="ECO:0000256" key="3">
    <source>
        <dbReference type="ARBA" id="ARBA00022553"/>
    </source>
</evidence>
<evidence type="ECO:0000313" key="8">
    <source>
        <dbReference type="EMBL" id="TDO03340.1"/>
    </source>
</evidence>
<evidence type="ECO:0000313" key="9">
    <source>
        <dbReference type="Proteomes" id="UP000294848"/>
    </source>
</evidence>
<dbReference type="PANTHER" id="PTHR43547">
    <property type="entry name" value="TWO-COMPONENT HISTIDINE KINASE"/>
    <property type="match status" value="1"/>
</dbReference>
<dbReference type="SMART" id="SM00387">
    <property type="entry name" value="HATPase_c"/>
    <property type="match status" value="1"/>
</dbReference>
<dbReference type="PROSITE" id="PS50110">
    <property type="entry name" value="RESPONSE_REGULATORY"/>
    <property type="match status" value="1"/>
</dbReference>
<dbReference type="AlphaFoldDB" id="A0A4R6H5B7"/>
<feature type="domain" description="Response regulatory" evidence="7">
    <location>
        <begin position="14"/>
        <end position="131"/>
    </location>
</feature>
<evidence type="ECO:0000259" key="7">
    <source>
        <dbReference type="PROSITE" id="PS50110"/>
    </source>
</evidence>
<evidence type="ECO:0000256" key="5">
    <source>
        <dbReference type="SAM" id="Coils"/>
    </source>
</evidence>
<gene>
    <name evidence="8" type="ORF">DET52_103285</name>
</gene>
<dbReference type="OrthoDB" id="9781208at2"/>
<reference evidence="8 9" key="1">
    <citation type="submission" date="2019-03" db="EMBL/GenBank/DDBJ databases">
        <title>Freshwater and sediment microbial communities from various areas in North America, analyzing microbe dynamics in response to fracking.</title>
        <authorList>
            <person name="Lamendella R."/>
        </authorList>
    </citation>
    <scope>NUCLEOTIDE SEQUENCE [LARGE SCALE GENOMIC DNA]</scope>
    <source>
        <strain evidence="8 9">114D</strain>
    </source>
</reference>
<proteinExistence type="predicted"/>
<dbReference type="EC" id="2.7.13.3" evidence="2"/>
<dbReference type="SMART" id="SM00448">
    <property type="entry name" value="REC"/>
    <property type="match status" value="1"/>
</dbReference>
<dbReference type="Gene3D" id="3.40.50.2300">
    <property type="match status" value="1"/>
</dbReference>
<comment type="caution">
    <text evidence="8">The sequence shown here is derived from an EMBL/GenBank/DDBJ whole genome shotgun (WGS) entry which is preliminary data.</text>
</comment>
<keyword evidence="3 4" id="KW-0597">Phosphoprotein</keyword>
<evidence type="ECO:0000259" key="6">
    <source>
        <dbReference type="PROSITE" id="PS50109"/>
    </source>
</evidence>
<comment type="catalytic activity">
    <reaction evidence="1">
        <text>ATP + protein L-histidine = ADP + protein N-phospho-L-histidine.</text>
        <dbReference type="EC" id="2.7.13.3"/>
    </reaction>
</comment>
<keyword evidence="8" id="KW-0808">Transferase</keyword>
<dbReference type="SUPFAM" id="SSF55874">
    <property type="entry name" value="ATPase domain of HSP90 chaperone/DNA topoisomerase II/histidine kinase"/>
    <property type="match status" value="1"/>
</dbReference>
<dbReference type="Gene3D" id="3.30.565.10">
    <property type="entry name" value="Histidine kinase-like ATPase, C-terminal domain"/>
    <property type="match status" value="1"/>
</dbReference>
<feature type="modified residue" description="4-aspartylphosphate" evidence="4">
    <location>
        <position position="64"/>
    </location>
</feature>
<feature type="coiled-coil region" evidence="5">
    <location>
        <begin position="133"/>
        <end position="178"/>
    </location>
</feature>
<evidence type="ECO:0000256" key="2">
    <source>
        <dbReference type="ARBA" id="ARBA00012438"/>
    </source>
</evidence>
<dbReference type="CDD" id="cd00082">
    <property type="entry name" value="HisKA"/>
    <property type="match status" value="1"/>
</dbReference>
<dbReference type="Proteomes" id="UP000294848">
    <property type="component" value="Unassembled WGS sequence"/>
</dbReference>